<dbReference type="Pfam" id="PF18317">
    <property type="entry name" value="SDH_C"/>
    <property type="match status" value="1"/>
</dbReference>
<comment type="caution">
    <text evidence="8">Lacks conserved residue(s) required for the propagation of feature annotation.</text>
</comment>
<dbReference type="EMBL" id="WKJK01000012">
    <property type="protein sequence ID" value="MRW92752.1"/>
    <property type="molecule type" value="Genomic_DNA"/>
</dbReference>
<name>A0A6I2L4T1_9BURK</name>
<dbReference type="PANTHER" id="PTHR21089:SF1">
    <property type="entry name" value="BIFUNCTIONAL 3-DEHYDROQUINATE DEHYDRATASE_SHIKIMATE DEHYDROGENASE, CHLOROPLASTIC"/>
    <property type="match status" value="1"/>
</dbReference>
<dbReference type="CDD" id="cd01065">
    <property type="entry name" value="NAD_bind_Shikimate_DH"/>
    <property type="match status" value="1"/>
</dbReference>
<evidence type="ECO:0000256" key="4">
    <source>
        <dbReference type="ARBA" id="ARBA00022857"/>
    </source>
</evidence>
<comment type="similarity">
    <text evidence="8">Belongs to the shikimate dehydrogenase family.</text>
</comment>
<feature type="domain" description="Shikimate dehydrogenase substrate binding N-terminal" evidence="10">
    <location>
        <begin position="6"/>
        <end position="88"/>
    </location>
</feature>
<evidence type="ECO:0000313" key="13">
    <source>
        <dbReference type="Proteomes" id="UP000433309"/>
    </source>
</evidence>
<comment type="function">
    <text evidence="8">Involved in the biosynthesis of the chorismate, which leads to the biosynthesis of aromatic amino acids. Catalyzes the reversible NADPH linked reduction of 3-dehydroshikimate (DHSA) to yield shikimate (SA).</text>
</comment>
<dbReference type="InterPro" id="IPR041121">
    <property type="entry name" value="SDH_C"/>
</dbReference>
<dbReference type="FunFam" id="3.40.50.10860:FF:000006">
    <property type="entry name" value="Shikimate dehydrogenase (NADP(+))"/>
    <property type="match status" value="1"/>
</dbReference>
<feature type="binding site" evidence="8">
    <location>
        <begin position="126"/>
        <end position="130"/>
    </location>
    <ligand>
        <name>NADP(+)</name>
        <dbReference type="ChEBI" id="CHEBI:58349"/>
    </ligand>
</feature>
<dbReference type="Gene3D" id="3.40.50.10860">
    <property type="entry name" value="Leucine Dehydrogenase, chain A, domain 1"/>
    <property type="match status" value="2"/>
</dbReference>
<dbReference type="InterPro" id="IPR036291">
    <property type="entry name" value="NAD(P)-bd_dom_sf"/>
</dbReference>
<feature type="binding site" evidence="8">
    <location>
        <position position="239"/>
    </location>
    <ligand>
        <name>NADP(+)</name>
        <dbReference type="ChEBI" id="CHEBI:58349"/>
    </ligand>
</feature>
<evidence type="ECO:0000259" key="9">
    <source>
        <dbReference type="Pfam" id="PF01488"/>
    </source>
</evidence>
<keyword evidence="13" id="KW-1185">Reference proteome</keyword>
<evidence type="ECO:0000256" key="6">
    <source>
        <dbReference type="ARBA" id="ARBA00023141"/>
    </source>
</evidence>
<dbReference type="NCBIfam" id="NF001310">
    <property type="entry name" value="PRK00258.1-2"/>
    <property type="match status" value="1"/>
</dbReference>
<keyword evidence="6 8" id="KW-0057">Aromatic amino acid biosynthesis</keyword>
<dbReference type="EC" id="1.1.1.25" evidence="2 8"/>
<feature type="binding site" evidence="8">
    <location>
        <position position="86"/>
    </location>
    <ligand>
        <name>shikimate</name>
        <dbReference type="ChEBI" id="CHEBI:36208"/>
    </ligand>
</feature>
<dbReference type="Pfam" id="PF01488">
    <property type="entry name" value="Shikimate_DH"/>
    <property type="match status" value="1"/>
</dbReference>
<comment type="catalytic activity">
    <reaction evidence="7 8">
        <text>shikimate + NADP(+) = 3-dehydroshikimate + NADPH + H(+)</text>
        <dbReference type="Rhea" id="RHEA:17737"/>
        <dbReference type="ChEBI" id="CHEBI:15378"/>
        <dbReference type="ChEBI" id="CHEBI:16630"/>
        <dbReference type="ChEBI" id="CHEBI:36208"/>
        <dbReference type="ChEBI" id="CHEBI:57783"/>
        <dbReference type="ChEBI" id="CHEBI:58349"/>
        <dbReference type="EC" id="1.1.1.25"/>
    </reaction>
</comment>
<evidence type="ECO:0000259" key="10">
    <source>
        <dbReference type="Pfam" id="PF08501"/>
    </source>
</evidence>
<evidence type="ECO:0000256" key="5">
    <source>
        <dbReference type="ARBA" id="ARBA00023002"/>
    </source>
</evidence>
<dbReference type="GO" id="GO:0009423">
    <property type="term" value="P:chorismate biosynthetic process"/>
    <property type="evidence" value="ECO:0007669"/>
    <property type="project" value="UniProtKB-UniRule"/>
</dbReference>
<dbReference type="HAMAP" id="MF_00222">
    <property type="entry name" value="Shikimate_DH_AroE"/>
    <property type="match status" value="1"/>
</dbReference>
<dbReference type="GO" id="GO:0004764">
    <property type="term" value="F:shikimate 3-dehydrogenase (NADP+) activity"/>
    <property type="evidence" value="ECO:0007669"/>
    <property type="project" value="UniProtKB-UniRule"/>
</dbReference>
<dbReference type="UniPathway" id="UPA00053">
    <property type="reaction ID" value="UER00087"/>
</dbReference>
<dbReference type="GO" id="GO:0019632">
    <property type="term" value="P:shikimate metabolic process"/>
    <property type="evidence" value="ECO:0007669"/>
    <property type="project" value="InterPro"/>
</dbReference>
<feature type="binding site" evidence="8">
    <location>
        <position position="218"/>
    </location>
    <ligand>
        <name>shikimate</name>
        <dbReference type="ChEBI" id="CHEBI:36208"/>
    </ligand>
</feature>
<dbReference type="GO" id="GO:0008652">
    <property type="term" value="P:amino acid biosynthetic process"/>
    <property type="evidence" value="ECO:0007669"/>
    <property type="project" value="UniProtKB-KW"/>
</dbReference>
<evidence type="ECO:0000313" key="12">
    <source>
        <dbReference type="EMBL" id="MRW92752.1"/>
    </source>
</evidence>
<accession>A0A6I2L4T1</accession>
<keyword evidence="4 8" id="KW-0521">NADP</keyword>
<dbReference type="RefSeq" id="WP_154380438.1">
    <property type="nucleotide sequence ID" value="NZ_WKJK01000012.1"/>
</dbReference>
<dbReference type="SUPFAM" id="SSF51735">
    <property type="entry name" value="NAD(P)-binding Rossmann-fold domains"/>
    <property type="match status" value="1"/>
</dbReference>
<evidence type="ECO:0000256" key="2">
    <source>
        <dbReference type="ARBA" id="ARBA00012962"/>
    </source>
</evidence>
<feature type="domain" description="SDH C-terminal" evidence="11">
    <location>
        <begin position="239"/>
        <end position="268"/>
    </location>
</feature>
<dbReference type="InterPro" id="IPR046346">
    <property type="entry name" value="Aminoacid_DH-like_N_sf"/>
</dbReference>
<dbReference type="GO" id="GO:0050661">
    <property type="term" value="F:NADP binding"/>
    <property type="evidence" value="ECO:0007669"/>
    <property type="project" value="InterPro"/>
</dbReference>
<feature type="domain" description="Quinate/shikimate 5-dehydrogenase/glutamyl-tRNA reductase" evidence="9">
    <location>
        <begin position="116"/>
        <end position="194"/>
    </location>
</feature>
<comment type="caution">
    <text evidence="12">The sequence shown here is derived from an EMBL/GenBank/DDBJ whole genome shotgun (WGS) entry which is preliminary data.</text>
</comment>
<dbReference type="GO" id="GO:0009073">
    <property type="term" value="P:aromatic amino acid family biosynthetic process"/>
    <property type="evidence" value="ECO:0007669"/>
    <property type="project" value="UniProtKB-KW"/>
</dbReference>
<feature type="binding site" evidence="8">
    <location>
        <position position="61"/>
    </location>
    <ligand>
        <name>shikimate</name>
        <dbReference type="ChEBI" id="CHEBI:36208"/>
    </ligand>
</feature>
<comment type="subunit">
    <text evidence="8">Homodimer.</text>
</comment>
<sequence length="272" mass="28102">MDRYCVFGNPIAHSKSPEIHAAYAVQTGQDISYERRLAPLDDFAGAVRAFIAEGGKGANVTVPFKLEAVKLAQALTIRARAAGAVNTLVFSDDGIIGDNTDGAGLVADIVQNAGVAITGKRVLLLGAGGAVRGVVLPILEHRPAKLVIANRTVAKAEELVEQFAALGGEGVVSACGFAEIEGQYDIIINGTAASLSAEVPPIAPTVFAPGALALDMMYGAAPTVFLQFAAQHGAQLRDGLGMLVEQAAEAFNLWRGVTPATADVLSSLRAKL</sequence>
<feature type="active site" description="Proton acceptor" evidence="8">
    <location>
        <position position="65"/>
    </location>
</feature>
<gene>
    <name evidence="8 12" type="primary">aroE</name>
    <name evidence="12" type="ORF">GJ699_22385</name>
</gene>
<dbReference type="InterPro" id="IPR013708">
    <property type="entry name" value="Shikimate_DH-bd_N"/>
</dbReference>
<evidence type="ECO:0000256" key="3">
    <source>
        <dbReference type="ARBA" id="ARBA00022605"/>
    </source>
</evidence>
<dbReference type="Proteomes" id="UP000433309">
    <property type="component" value="Unassembled WGS sequence"/>
</dbReference>
<protein>
    <recommendedName>
        <fullName evidence="2 8">Shikimate dehydrogenase (NADP(+))</fullName>
        <shortName evidence="8">SDH</shortName>
        <ecNumber evidence="2 8">1.1.1.25</ecNumber>
    </recommendedName>
</protein>
<dbReference type="InterPro" id="IPR022893">
    <property type="entry name" value="Shikimate_DH_fam"/>
</dbReference>
<comment type="pathway">
    <text evidence="1 8">Metabolic intermediate biosynthesis; chorismate biosynthesis; chorismate from D-erythrose 4-phosphate and phosphoenolpyruvate: step 4/7.</text>
</comment>
<dbReference type="NCBIfam" id="TIGR00507">
    <property type="entry name" value="aroE"/>
    <property type="match status" value="1"/>
</dbReference>
<dbReference type="AlphaFoldDB" id="A0A6I2L4T1"/>
<keyword evidence="5 8" id="KW-0560">Oxidoreductase</keyword>
<dbReference type="Gene3D" id="3.40.50.720">
    <property type="entry name" value="NAD(P)-binding Rossmann-like Domain"/>
    <property type="match status" value="1"/>
</dbReference>
<dbReference type="InterPro" id="IPR011342">
    <property type="entry name" value="Shikimate_DH"/>
</dbReference>
<feature type="binding site" evidence="8">
    <location>
        <position position="246"/>
    </location>
    <ligand>
        <name>shikimate</name>
        <dbReference type="ChEBI" id="CHEBI:36208"/>
    </ligand>
</feature>
<evidence type="ECO:0000256" key="8">
    <source>
        <dbReference type="HAMAP-Rule" id="MF_00222"/>
    </source>
</evidence>
<evidence type="ECO:0000256" key="7">
    <source>
        <dbReference type="ARBA" id="ARBA00049442"/>
    </source>
</evidence>
<dbReference type="Pfam" id="PF08501">
    <property type="entry name" value="Shikimate_dh_N"/>
    <property type="match status" value="1"/>
</dbReference>
<evidence type="ECO:0000259" key="11">
    <source>
        <dbReference type="Pfam" id="PF18317"/>
    </source>
</evidence>
<dbReference type="PANTHER" id="PTHR21089">
    <property type="entry name" value="SHIKIMATE DEHYDROGENASE"/>
    <property type="match status" value="1"/>
</dbReference>
<feature type="binding site" evidence="8">
    <location>
        <position position="101"/>
    </location>
    <ligand>
        <name>shikimate</name>
        <dbReference type="ChEBI" id="CHEBI:36208"/>
    </ligand>
</feature>
<feature type="binding site" evidence="8">
    <location>
        <begin position="14"/>
        <end position="16"/>
    </location>
    <ligand>
        <name>shikimate</name>
        <dbReference type="ChEBI" id="CHEBI:36208"/>
    </ligand>
</feature>
<dbReference type="SUPFAM" id="SSF53223">
    <property type="entry name" value="Aminoacid dehydrogenase-like, N-terminal domain"/>
    <property type="match status" value="1"/>
</dbReference>
<reference evidence="12 13" key="1">
    <citation type="submission" date="2019-11" db="EMBL/GenBank/DDBJ databases">
        <title>Novel species isolated from a subtropical stream in China.</title>
        <authorList>
            <person name="Lu H."/>
        </authorList>
    </citation>
    <scope>NUCLEOTIDE SEQUENCE [LARGE SCALE GENOMIC DNA]</scope>
    <source>
        <strain evidence="12 13">FT80W</strain>
    </source>
</reference>
<dbReference type="InterPro" id="IPR006151">
    <property type="entry name" value="Shikm_DH/Glu-tRNA_Rdtase"/>
</dbReference>
<dbReference type="GO" id="GO:0005829">
    <property type="term" value="C:cytosol"/>
    <property type="evidence" value="ECO:0007669"/>
    <property type="project" value="TreeGrafter"/>
</dbReference>
<evidence type="ECO:0000256" key="1">
    <source>
        <dbReference type="ARBA" id="ARBA00004871"/>
    </source>
</evidence>
<organism evidence="12 13">
    <name type="scientific">Duganella guangzhouensis</name>
    <dbReference type="NCBI Taxonomy" id="2666084"/>
    <lineage>
        <taxon>Bacteria</taxon>
        <taxon>Pseudomonadati</taxon>
        <taxon>Pseudomonadota</taxon>
        <taxon>Betaproteobacteria</taxon>
        <taxon>Burkholderiales</taxon>
        <taxon>Oxalobacteraceae</taxon>
        <taxon>Telluria group</taxon>
        <taxon>Duganella</taxon>
    </lineage>
</organism>
<feature type="binding site" evidence="8">
    <location>
        <position position="216"/>
    </location>
    <ligand>
        <name>NADP(+)</name>
        <dbReference type="ChEBI" id="CHEBI:58349"/>
    </ligand>
</feature>
<feature type="binding site" evidence="8">
    <location>
        <begin position="150"/>
        <end position="155"/>
    </location>
    <ligand>
        <name>NADP(+)</name>
        <dbReference type="ChEBI" id="CHEBI:58349"/>
    </ligand>
</feature>
<proteinExistence type="inferred from homology"/>
<keyword evidence="3 8" id="KW-0028">Amino-acid biosynthesis</keyword>